<name>A0A6L9MJB9_9HYPH</name>
<gene>
    <name evidence="1" type="ORF">GTW51_14810</name>
</gene>
<sequence>MGHNLEVAVDIADIISDASENLLPLDVASTTSQLLERHHVLGLSSEDVAAALREESNSAGVTTLQADS</sequence>
<accession>A0A6L9MJB9</accession>
<evidence type="ECO:0000313" key="2">
    <source>
        <dbReference type="Proteomes" id="UP000476332"/>
    </source>
</evidence>
<protein>
    <submittedName>
        <fullName evidence="1">Uncharacterized protein</fullName>
    </submittedName>
</protein>
<dbReference type="RefSeq" id="WP_163044813.1">
    <property type="nucleotide sequence ID" value="NZ_JAAAMJ010000012.1"/>
</dbReference>
<dbReference type="EMBL" id="JAAAMJ010000012">
    <property type="protein sequence ID" value="NDV87974.1"/>
    <property type="molecule type" value="Genomic_DNA"/>
</dbReference>
<comment type="caution">
    <text evidence="1">The sequence shown here is derived from an EMBL/GenBank/DDBJ whole genome shotgun (WGS) entry which is preliminary data.</text>
</comment>
<keyword evidence="2" id="KW-1185">Reference proteome</keyword>
<reference evidence="1 2" key="1">
    <citation type="submission" date="2020-01" db="EMBL/GenBank/DDBJ databases">
        <title>Genomes of bacteria type strains.</title>
        <authorList>
            <person name="Chen J."/>
            <person name="Zhu S."/>
            <person name="Chen J."/>
        </authorList>
    </citation>
    <scope>NUCLEOTIDE SEQUENCE [LARGE SCALE GENOMIC DNA]</scope>
    <source>
        <strain evidence="1 2">KCTC 52919</strain>
    </source>
</reference>
<dbReference type="Proteomes" id="UP000476332">
    <property type="component" value="Unassembled WGS sequence"/>
</dbReference>
<evidence type="ECO:0000313" key="1">
    <source>
        <dbReference type="EMBL" id="NDV87974.1"/>
    </source>
</evidence>
<dbReference type="AlphaFoldDB" id="A0A6L9MJB9"/>
<proteinExistence type="predicted"/>
<organism evidence="1 2">
    <name type="scientific">Aurantimonas aggregata</name>
    <dbReference type="NCBI Taxonomy" id="2047720"/>
    <lineage>
        <taxon>Bacteria</taxon>
        <taxon>Pseudomonadati</taxon>
        <taxon>Pseudomonadota</taxon>
        <taxon>Alphaproteobacteria</taxon>
        <taxon>Hyphomicrobiales</taxon>
        <taxon>Aurantimonadaceae</taxon>
        <taxon>Aurantimonas</taxon>
    </lineage>
</organism>